<sequence length="80" mass="9100">MKPSENGDGIQQDVNMDEQENVVSLDLVNQEDNKTKSLGNESYMDKVMKQRGSPNIDDKYIVLLAMPNKNARHSKQVQIH</sequence>
<comment type="caution">
    <text evidence="1">The sequence shown here is derived from an EMBL/GenBank/DDBJ whole genome shotgun (WGS) entry which is preliminary data.</text>
</comment>
<reference evidence="1" key="1">
    <citation type="submission" date="2020-09" db="EMBL/GenBank/DDBJ databases">
        <title>Genome-Enabled Discovery of Anthraquinone Biosynthesis in Senna tora.</title>
        <authorList>
            <person name="Kang S.-H."/>
            <person name="Pandey R.P."/>
            <person name="Lee C.-M."/>
            <person name="Sim J.-S."/>
            <person name="Jeong J.-T."/>
            <person name="Choi B.-S."/>
            <person name="Jung M."/>
            <person name="Ginzburg D."/>
            <person name="Zhao K."/>
            <person name="Won S.Y."/>
            <person name="Oh T.-J."/>
            <person name="Yu Y."/>
            <person name="Kim N.-H."/>
            <person name="Lee O.R."/>
            <person name="Lee T.-H."/>
            <person name="Bashyal P."/>
            <person name="Kim T.-S."/>
            <person name="Lee W.-H."/>
            <person name="Kawkins C."/>
            <person name="Kim C.-K."/>
            <person name="Kim J.S."/>
            <person name="Ahn B.O."/>
            <person name="Rhee S.Y."/>
            <person name="Sohng J.K."/>
        </authorList>
    </citation>
    <scope>NUCLEOTIDE SEQUENCE</scope>
    <source>
        <tissue evidence="1">Leaf</tissue>
    </source>
</reference>
<keyword evidence="2" id="KW-1185">Reference proteome</keyword>
<protein>
    <submittedName>
        <fullName evidence="1">Uncharacterized protein</fullName>
    </submittedName>
</protein>
<dbReference type="AlphaFoldDB" id="A0A834XAZ0"/>
<evidence type="ECO:0000313" key="1">
    <source>
        <dbReference type="EMBL" id="KAF7841614.1"/>
    </source>
</evidence>
<organism evidence="1 2">
    <name type="scientific">Senna tora</name>
    <dbReference type="NCBI Taxonomy" id="362788"/>
    <lineage>
        <taxon>Eukaryota</taxon>
        <taxon>Viridiplantae</taxon>
        <taxon>Streptophyta</taxon>
        <taxon>Embryophyta</taxon>
        <taxon>Tracheophyta</taxon>
        <taxon>Spermatophyta</taxon>
        <taxon>Magnoliopsida</taxon>
        <taxon>eudicotyledons</taxon>
        <taxon>Gunneridae</taxon>
        <taxon>Pentapetalae</taxon>
        <taxon>rosids</taxon>
        <taxon>fabids</taxon>
        <taxon>Fabales</taxon>
        <taxon>Fabaceae</taxon>
        <taxon>Caesalpinioideae</taxon>
        <taxon>Cassia clade</taxon>
        <taxon>Senna</taxon>
    </lineage>
</organism>
<proteinExistence type="predicted"/>
<evidence type="ECO:0000313" key="2">
    <source>
        <dbReference type="Proteomes" id="UP000634136"/>
    </source>
</evidence>
<name>A0A834XAZ0_9FABA</name>
<gene>
    <name evidence="1" type="ORF">G2W53_003912</name>
</gene>
<accession>A0A834XAZ0</accession>
<dbReference type="EMBL" id="JAAIUW010000002">
    <property type="protein sequence ID" value="KAF7841614.1"/>
    <property type="molecule type" value="Genomic_DNA"/>
</dbReference>
<dbReference type="Proteomes" id="UP000634136">
    <property type="component" value="Unassembled WGS sequence"/>
</dbReference>